<feature type="region of interest" description="Disordered" evidence="6">
    <location>
        <begin position="574"/>
        <end position="602"/>
    </location>
</feature>
<name>A0A4Y7IT14_PAPSO</name>
<dbReference type="OMA" id="YPTELFT"/>
<dbReference type="PROSITE" id="PS50297">
    <property type="entry name" value="ANK_REP_REGION"/>
    <property type="match status" value="1"/>
</dbReference>
<dbReference type="STRING" id="3469.A0A4Y7IT14"/>
<dbReference type="GO" id="GO:0050832">
    <property type="term" value="P:defense response to fungus"/>
    <property type="evidence" value="ECO:0007669"/>
    <property type="project" value="TreeGrafter"/>
</dbReference>
<sequence>MESPFNDIFIHNLHEFAPMNSVSVLSDSNSGATSCMSNEGTFSQETAPPFVTALTRLSENLESVFETSQFSDAVIVASDTREIPIHRCILSGRSVFFKNLFSSVKGNDGKVVLKDVAKDFKLGFDSLNLVLAYLYSGKVKTLPVDVCVCVDEECLHVGCRPVVDFMVEVLYASFTFQISELVTLFQRRLLDIIKKVGVDDILVILSVANLCGRACEKLAMACIEIVVPSDVDLVTLEKALPPCAVKQIMDKRILGSGSPDSKTNDFPDKHARTMFKALDSDDVELVGLLLKGGKTSLDEANALHYAVAYCDAKITKELLEMGIADVNLRNQRGYTVLHVAAMRREPEIIASIITKGARLNDVAPRGRKALQILKRLTKLVEYQRCIEKGENAPKDRLCIEILEQAETEAPLVGDASYSLATAGEDHRQKWSDLENRGEFFSSPVAMARLLFPKEAQVAMHIAKVDGTKEFPLTVNCGSLPGHRIALSNLNEAPFMMEDAHHKRITALLKTVEFGKRFFPRCSKALDKIVDDEDLIDLAYLGNDMENPESQLRKRRYIEIVEDLKISFRQDKVDLEKSRANSPSSSTKGLSQTNGKVKFRKRT</sequence>
<keyword evidence="5" id="KW-0862">Zinc</keyword>
<dbReference type="InterPro" id="IPR044292">
    <property type="entry name" value="NPR"/>
</dbReference>
<evidence type="ECO:0000313" key="10">
    <source>
        <dbReference type="Proteomes" id="UP000316621"/>
    </source>
</evidence>
<feature type="domain" description="BTB" evidence="7">
    <location>
        <begin position="71"/>
        <end position="143"/>
    </location>
</feature>
<keyword evidence="5" id="KW-0479">Metal-binding</keyword>
<dbReference type="GO" id="GO:0005737">
    <property type="term" value="C:cytoplasm"/>
    <property type="evidence" value="ECO:0007669"/>
    <property type="project" value="TreeGrafter"/>
</dbReference>
<dbReference type="GO" id="GO:0009862">
    <property type="term" value="P:systemic acquired resistance, salicylic acid mediated signaling pathway"/>
    <property type="evidence" value="ECO:0007669"/>
    <property type="project" value="InterPro"/>
</dbReference>
<dbReference type="PROSITE" id="PS52046">
    <property type="entry name" value="ZF_C2HC_NPR"/>
    <property type="match status" value="1"/>
</dbReference>
<evidence type="ECO:0000259" key="7">
    <source>
        <dbReference type="PROSITE" id="PS50097"/>
    </source>
</evidence>
<evidence type="ECO:0000256" key="5">
    <source>
        <dbReference type="PROSITE-ProRule" id="PRU01391"/>
    </source>
</evidence>
<dbReference type="SMART" id="SM00248">
    <property type="entry name" value="ANK"/>
    <property type="match status" value="2"/>
</dbReference>
<gene>
    <name evidence="9" type="ORF">C5167_020250</name>
</gene>
<dbReference type="InterPro" id="IPR057250">
    <property type="entry name" value="Znf_C2HC_NPR-type"/>
</dbReference>
<organism evidence="9 10">
    <name type="scientific">Papaver somniferum</name>
    <name type="common">Opium poppy</name>
    <dbReference type="NCBI Taxonomy" id="3469"/>
    <lineage>
        <taxon>Eukaryota</taxon>
        <taxon>Viridiplantae</taxon>
        <taxon>Streptophyta</taxon>
        <taxon>Embryophyta</taxon>
        <taxon>Tracheophyta</taxon>
        <taxon>Spermatophyta</taxon>
        <taxon>Magnoliopsida</taxon>
        <taxon>Ranunculales</taxon>
        <taxon>Papaveraceae</taxon>
        <taxon>Papaveroideae</taxon>
        <taxon>Papaver</taxon>
    </lineage>
</organism>
<dbReference type="Proteomes" id="UP000316621">
    <property type="component" value="Chromosome 2"/>
</dbReference>
<dbReference type="InterPro" id="IPR011333">
    <property type="entry name" value="SKP1/BTB/POZ_sf"/>
</dbReference>
<dbReference type="PANTHER" id="PTHR46475">
    <property type="entry name" value="REGULATORY PROTEIN NPR3"/>
    <property type="match status" value="1"/>
</dbReference>
<comment type="pathway">
    <text evidence="1">Protein modification; protein ubiquitination.</text>
</comment>
<feature type="compositionally biased region" description="Polar residues" evidence="6">
    <location>
        <begin position="579"/>
        <end position="594"/>
    </location>
</feature>
<keyword evidence="4" id="KW-0040">ANK repeat</keyword>
<dbReference type="InterPro" id="IPR002110">
    <property type="entry name" value="Ankyrin_rpt"/>
</dbReference>
<dbReference type="Gramene" id="RZC51827">
    <property type="protein sequence ID" value="RZC51827"/>
    <property type="gene ID" value="C5167_020250"/>
</dbReference>
<protein>
    <submittedName>
        <fullName evidence="9">Uncharacterized protein</fullName>
    </submittedName>
</protein>
<keyword evidence="2" id="KW-0611">Plant defense</keyword>
<accession>A0A4Y7IT14</accession>
<evidence type="ECO:0000256" key="6">
    <source>
        <dbReference type="SAM" id="MobiDB-lite"/>
    </source>
</evidence>
<evidence type="ECO:0000256" key="2">
    <source>
        <dbReference type="ARBA" id="ARBA00022821"/>
    </source>
</evidence>
<proteinExistence type="inferred from homology"/>
<dbReference type="InterPro" id="IPR021094">
    <property type="entry name" value="NPR1/NIM1-like_C"/>
</dbReference>
<dbReference type="PANTHER" id="PTHR46475:SF1">
    <property type="entry name" value="REGULATORY PROTEIN NPR2"/>
    <property type="match status" value="1"/>
</dbReference>
<dbReference type="InterPro" id="IPR036770">
    <property type="entry name" value="Ankyrin_rpt-contain_sf"/>
</dbReference>
<dbReference type="AlphaFoldDB" id="A0A4Y7IT14"/>
<comment type="similarity">
    <text evidence="3">Belongs to the plant 'ANKYRIN-BTB/POZ' family. 'NPR1-like' subfamily.</text>
</comment>
<keyword evidence="5" id="KW-0863">Zinc-finger</keyword>
<evidence type="ECO:0000259" key="8">
    <source>
        <dbReference type="PROSITE" id="PS52046"/>
    </source>
</evidence>
<dbReference type="GO" id="GO:2000022">
    <property type="term" value="P:regulation of jasmonic acid mediated signaling pathway"/>
    <property type="evidence" value="ECO:0007669"/>
    <property type="project" value="InterPro"/>
</dbReference>
<reference evidence="9 10" key="1">
    <citation type="journal article" date="2018" name="Science">
        <title>The opium poppy genome and morphinan production.</title>
        <authorList>
            <person name="Guo L."/>
            <person name="Winzer T."/>
            <person name="Yang X."/>
            <person name="Li Y."/>
            <person name="Ning Z."/>
            <person name="He Z."/>
            <person name="Teodor R."/>
            <person name="Lu Y."/>
            <person name="Bowser T.A."/>
            <person name="Graham I.A."/>
            <person name="Ye K."/>
        </authorList>
    </citation>
    <scope>NUCLEOTIDE SEQUENCE [LARGE SCALE GENOMIC DNA]</scope>
    <source>
        <strain evidence="10">cv. HN1</strain>
        <tissue evidence="9">Leaves</tissue>
    </source>
</reference>
<dbReference type="PROSITE" id="PS50097">
    <property type="entry name" value="BTB"/>
    <property type="match status" value="1"/>
</dbReference>
<comment type="caution">
    <text evidence="5">Lacks conserved residue(s) required for the propagation of feature annotation.</text>
</comment>
<feature type="repeat" description="ANK" evidence="4">
    <location>
        <begin position="332"/>
        <end position="364"/>
    </location>
</feature>
<dbReference type="Gene3D" id="3.30.710.10">
    <property type="entry name" value="Potassium Channel Kv1.1, Chain A"/>
    <property type="match status" value="1"/>
</dbReference>
<dbReference type="CDD" id="cd18310">
    <property type="entry name" value="BTB_POZ_NPR_plant"/>
    <property type="match status" value="1"/>
</dbReference>
<dbReference type="InterPro" id="IPR000210">
    <property type="entry name" value="BTB/POZ_dom"/>
</dbReference>
<dbReference type="Gene3D" id="1.25.40.20">
    <property type="entry name" value="Ankyrin repeat-containing domain"/>
    <property type="match status" value="1"/>
</dbReference>
<dbReference type="EMBL" id="CM010716">
    <property type="protein sequence ID" value="RZC51827.1"/>
    <property type="molecule type" value="Genomic_DNA"/>
</dbReference>
<feature type="domain" description="C2HC NPR-type" evidence="8">
    <location>
        <begin position="146"/>
        <end position="160"/>
    </location>
</feature>
<dbReference type="GO" id="GO:0008270">
    <property type="term" value="F:zinc ion binding"/>
    <property type="evidence" value="ECO:0007669"/>
    <property type="project" value="UniProtKB-KW"/>
</dbReference>
<keyword evidence="10" id="KW-1185">Reference proteome</keyword>
<dbReference type="SMART" id="SM00225">
    <property type="entry name" value="BTB"/>
    <property type="match status" value="1"/>
</dbReference>
<evidence type="ECO:0000256" key="4">
    <source>
        <dbReference type="PROSITE-ProRule" id="PRU00023"/>
    </source>
</evidence>
<evidence type="ECO:0000313" key="9">
    <source>
        <dbReference type="EMBL" id="RZC51827.1"/>
    </source>
</evidence>
<dbReference type="SUPFAM" id="SSF54695">
    <property type="entry name" value="POZ domain"/>
    <property type="match status" value="1"/>
</dbReference>
<dbReference type="Pfam" id="PF12313">
    <property type="entry name" value="NPR1_like_C"/>
    <property type="match status" value="1"/>
</dbReference>
<dbReference type="Pfam" id="PF12796">
    <property type="entry name" value="Ank_2"/>
    <property type="match status" value="1"/>
</dbReference>
<evidence type="ECO:0000256" key="1">
    <source>
        <dbReference type="ARBA" id="ARBA00004906"/>
    </source>
</evidence>
<evidence type="ECO:0000256" key="3">
    <source>
        <dbReference type="ARBA" id="ARBA00044947"/>
    </source>
</evidence>
<dbReference type="SUPFAM" id="SSF48403">
    <property type="entry name" value="Ankyrin repeat"/>
    <property type="match status" value="1"/>
</dbReference>
<dbReference type="GO" id="GO:0042742">
    <property type="term" value="P:defense response to bacterium"/>
    <property type="evidence" value="ECO:0007669"/>
    <property type="project" value="TreeGrafter"/>
</dbReference>
<dbReference type="Pfam" id="PF00651">
    <property type="entry name" value="BTB"/>
    <property type="match status" value="1"/>
</dbReference>
<dbReference type="PROSITE" id="PS50088">
    <property type="entry name" value="ANK_REPEAT"/>
    <property type="match status" value="1"/>
</dbReference>
<dbReference type="GO" id="GO:0005634">
    <property type="term" value="C:nucleus"/>
    <property type="evidence" value="ECO:0007669"/>
    <property type="project" value="TreeGrafter"/>
</dbReference>
<dbReference type="GO" id="GO:2000031">
    <property type="term" value="P:regulation of salicylic acid mediated signaling pathway"/>
    <property type="evidence" value="ECO:0007669"/>
    <property type="project" value="InterPro"/>
</dbReference>